<dbReference type="OrthoDB" id="9803764at2"/>
<dbReference type="InterPro" id="IPR018060">
    <property type="entry name" value="HTH_AraC"/>
</dbReference>
<comment type="caution">
    <text evidence="4">The sequence shown here is derived from an EMBL/GenBank/DDBJ whole genome shotgun (WGS) entry which is preliminary data.</text>
</comment>
<dbReference type="PANTHER" id="PTHR43130:SF3">
    <property type="entry name" value="HTH-TYPE TRANSCRIPTIONAL REGULATOR RV1931C"/>
    <property type="match status" value="1"/>
</dbReference>
<dbReference type="AlphaFoldDB" id="A0A3S4YF58"/>
<sequence>MKRIAFIIPPSVELLDLAGPVQVFTEARFYGFEVDIEYYAFTPEPESTAGLGFGRVAHFTEAKLGESDLIFVPGMDFEYVSSIQFGAQRPFFNWLKECSEKRITICSICNGAFALGMAGLLKDTECTTHWRRVKELQIRFPQAKVQSDILYVKSNNIYTSAGISAGIDLALSILEDVKGPLFTHKVARGLVVYHRRSGRHKQQSIYLDYRNHINPQVHEVQDYLIENLSKENSIETLASLVNMSPRNLSRVFKEKTGSTILEYHTLLRKEFASTMLNNPEYTIEYIAAQCGFKTARQLQRILKIKTQPAEKP</sequence>
<dbReference type="GO" id="GO:0003700">
    <property type="term" value="F:DNA-binding transcription factor activity"/>
    <property type="evidence" value="ECO:0007669"/>
    <property type="project" value="InterPro"/>
</dbReference>
<organism evidence="4 5">
    <name type="scientific">Mucilaginibacter gilvus</name>
    <dbReference type="NCBI Taxonomy" id="2305909"/>
    <lineage>
        <taxon>Bacteria</taxon>
        <taxon>Pseudomonadati</taxon>
        <taxon>Bacteroidota</taxon>
        <taxon>Sphingobacteriia</taxon>
        <taxon>Sphingobacteriales</taxon>
        <taxon>Sphingobacteriaceae</taxon>
        <taxon>Mucilaginibacter</taxon>
    </lineage>
</organism>
<dbReference type="InterPro" id="IPR002818">
    <property type="entry name" value="DJ-1/PfpI"/>
</dbReference>
<reference evidence="4 5" key="1">
    <citation type="submission" date="2019-01" db="EMBL/GenBank/DDBJ databases">
        <title>Mucilaginibacter antarcticum sp. nov., isolated from antarctic soil.</title>
        <authorList>
            <person name="Yan Y.-Q."/>
            <person name="Du Z.-J."/>
        </authorList>
    </citation>
    <scope>NUCLEOTIDE SEQUENCE [LARGE SCALE GENOMIC DNA]</scope>
    <source>
        <strain evidence="4 5">F01003</strain>
    </source>
</reference>
<dbReference type="SUPFAM" id="SSF52317">
    <property type="entry name" value="Class I glutamine amidotransferase-like"/>
    <property type="match status" value="1"/>
</dbReference>
<keyword evidence="5" id="KW-1185">Reference proteome</keyword>
<dbReference type="SUPFAM" id="SSF46689">
    <property type="entry name" value="Homeodomain-like"/>
    <property type="match status" value="1"/>
</dbReference>
<feature type="domain" description="HTH araC/xylS-type" evidence="3">
    <location>
        <begin position="218"/>
        <end position="312"/>
    </location>
</feature>
<dbReference type="InterPro" id="IPR052158">
    <property type="entry name" value="INH-QAR"/>
</dbReference>
<name>A0A3S4YF58_9SPHI</name>
<dbReference type="InterPro" id="IPR009057">
    <property type="entry name" value="Homeodomain-like_sf"/>
</dbReference>
<evidence type="ECO:0000259" key="3">
    <source>
        <dbReference type="PROSITE" id="PS01124"/>
    </source>
</evidence>
<dbReference type="InterPro" id="IPR029062">
    <property type="entry name" value="Class_I_gatase-like"/>
</dbReference>
<evidence type="ECO:0000256" key="2">
    <source>
        <dbReference type="ARBA" id="ARBA00023163"/>
    </source>
</evidence>
<proteinExistence type="predicted"/>
<keyword evidence="2" id="KW-0804">Transcription</keyword>
<dbReference type="Pfam" id="PF12833">
    <property type="entry name" value="HTH_18"/>
    <property type="match status" value="1"/>
</dbReference>
<gene>
    <name evidence="4" type="ORF">EPL05_07200</name>
</gene>
<dbReference type="SMART" id="SM00342">
    <property type="entry name" value="HTH_ARAC"/>
    <property type="match status" value="1"/>
</dbReference>
<dbReference type="Gene3D" id="1.10.10.60">
    <property type="entry name" value="Homeodomain-like"/>
    <property type="match status" value="1"/>
</dbReference>
<dbReference type="Proteomes" id="UP000286701">
    <property type="component" value="Unassembled WGS sequence"/>
</dbReference>
<dbReference type="GO" id="GO:0043565">
    <property type="term" value="F:sequence-specific DNA binding"/>
    <property type="evidence" value="ECO:0007669"/>
    <property type="project" value="InterPro"/>
</dbReference>
<dbReference type="RefSeq" id="WP_128533282.1">
    <property type="nucleotide sequence ID" value="NZ_SBIW01000003.1"/>
</dbReference>
<accession>A0A3S4YF58</accession>
<evidence type="ECO:0000313" key="4">
    <source>
        <dbReference type="EMBL" id="RWY53849.1"/>
    </source>
</evidence>
<keyword evidence="1" id="KW-0805">Transcription regulation</keyword>
<dbReference type="Pfam" id="PF01965">
    <property type="entry name" value="DJ-1_PfpI"/>
    <property type="match status" value="1"/>
</dbReference>
<dbReference type="PROSITE" id="PS01124">
    <property type="entry name" value="HTH_ARAC_FAMILY_2"/>
    <property type="match status" value="1"/>
</dbReference>
<dbReference type="Gene3D" id="3.40.50.880">
    <property type="match status" value="1"/>
</dbReference>
<dbReference type="PANTHER" id="PTHR43130">
    <property type="entry name" value="ARAC-FAMILY TRANSCRIPTIONAL REGULATOR"/>
    <property type="match status" value="1"/>
</dbReference>
<evidence type="ECO:0000256" key="1">
    <source>
        <dbReference type="ARBA" id="ARBA00023015"/>
    </source>
</evidence>
<protein>
    <submittedName>
        <fullName evidence="4">AraC family transcriptional regulator</fullName>
    </submittedName>
</protein>
<evidence type="ECO:0000313" key="5">
    <source>
        <dbReference type="Proteomes" id="UP000286701"/>
    </source>
</evidence>
<dbReference type="EMBL" id="SBIW01000003">
    <property type="protein sequence ID" value="RWY53849.1"/>
    <property type="molecule type" value="Genomic_DNA"/>
</dbReference>